<dbReference type="InterPro" id="IPR045194">
    <property type="entry name" value="MGRN1/RNF157-like"/>
</dbReference>
<dbReference type="AlphaFoldDB" id="A9UW71"/>
<dbReference type="Proteomes" id="UP000001357">
    <property type="component" value="Unassembled WGS sequence"/>
</dbReference>
<dbReference type="PANTHER" id="PTHR22996:SF0">
    <property type="entry name" value="RE60872P-RELATED"/>
    <property type="match status" value="1"/>
</dbReference>
<dbReference type="PANTHER" id="PTHR22996">
    <property type="entry name" value="MAHOGUNIN"/>
    <property type="match status" value="1"/>
</dbReference>
<evidence type="ECO:0000313" key="4">
    <source>
        <dbReference type="Proteomes" id="UP000001357"/>
    </source>
</evidence>
<dbReference type="Pfam" id="PF13920">
    <property type="entry name" value="zf-C3HC4_3"/>
    <property type="match status" value="1"/>
</dbReference>
<evidence type="ECO:0000256" key="1">
    <source>
        <dbReference type="PROSITE-ProRule" id="PRU00175"/>
    </source>
</evidence>
<dbReference type="GO" id="GO:0008270">
    <property type="term" value="F:zinc ion binding"/>
    <property type="evidence" value="ECO:0007669"/>
    <property type="project" value="UniProtKB-KW"/>
</dbReference>
<keyword evidence="4" id="KW-1185">Reference proteome</keyword>
<feature type="domain" description="RING-type" evidence="2">
    <location>
        <begin position="183"/>
        <end position="227"/>
    </location>
</feature>
<dbReference type="GO" id="GO:0061630">
    <property type="term" value="F:ubiquitin protein ligase activity"/>
    <property type="evidence" value="ECO:0007669"/>
    <property type="project" value="UniProtKB-EC"/>
</dbReference>
<sequence>MRAIAHATPTTDIVRITMVIFLLDRAEPDLSLRLACYGQPFVIMAARALLLRNQEHSPWYILRQALVYPLLATYLLPVMHAVNLDTPIQVVAATLLQHEFLAQKVIEVLDDNRLDFQQFVLEMAELVADHAVRVWHDIQGTLTLVLTSAGRHYWQARYREYMHGDALTYDRQPYFDVSRHGECCVCSDRRVDVVVLPCQHVCACSLCLHHLNVRHQGPEPAGCPYCRQPIDQLAPLRAQVPQA</sequence>
<proteinExistence type="predicted"/>
<evidence type="ECO:0000259" key="2">
    <source>
        <dbReference type="PROSITE" id="PS50089"/>
    </source>
</evidence>
<keyword evidence="1" id="KW-0862">Zinc</keyword>
<dbReference type="Gene3D" id="3.30.40.10">
    <property type="entry name" value="Zinc/RING finger domain, C3HC4 (zinc finger)"/>
    <property type="match status" value="1"/>
</dbReference>
<keyword evidence="1" id="KW-0479">Metal-binding</keyword>
<reference evidence="3 4" key="1">
    <citation type="journal article" date="2008" name="Nature">
        <title>The genome of the choanoflagellate Monosiga brevicollis and the origin of metazoans.</title>
        <authorList>
            <consortium name="JGI Sequencing"/>
            <person name="King N."/>
            <person name="Westbrook M.J."/>
            <person name="Young S.L."/>
            <person name="Kuo A."/>
            <person name="Abedin M."/>
            <person name="Chapman J."/>
            <person name="Fairclough S."/>
            <person name="Hellsten U."/>
            <person name="Isogai Y."/>
            <person name="Letunic I."/>
            <person name="Marr M."/>
            <person name="Pincus D."/>
            <person name="Putnam N."/>
            <person name="Rokas A."/>
            <person name="Wright K.J."/>
            <person name="Zuzow R."/>
            <person name="Dirks W."/>
            <person name="Good M."/>
            <person name="Goodstein D."/>
            <person name="Lemons D."/>
            <person name="Li W."/>
            <person name="Lyons J.B."/>
            <person name="Morris A."/>
            <person name="Nichols S."/>
            <person name="Richter D.J."/>
            <person name="Salamov A."/>
            <person name="Bork P."/>
            <person name="Lim W.A."/>
            <person name="Manning G."/>
            <person name="Miller W.T."/>
            <person name="McGinnis W."/>
            <person name="Shapiro H."/>
            <person name="Tjian R."/>
            <person name="Grigoriev I.V."/>
            <person name="Rokhsar D."/>
        </authorList>
    </citation>
    <scope>NUCLEOTIDE SEQUENCE [LARGE SCALE GENOMIC DNA]</scope>
    <source>
        <strain evidence="4">MX1 / ATCC 50154</strain>
    </source>
</reference>
<evidence type="ECO:0000313" key="3">
    <source>
        <dbReference type="EMBL" id="EDQ90511.1"/>
    </source>
</evidence>
<dbReference type="PROSITE" id="PS50089">
    <property type="entry name" value="ZF_RING_2"/>
    <property type="match status" value="1"/>
</dbReference>
<dbReference type="KEGG" id="mbr:MONBRDRAFT_24363"/>
<dbReference type="InterPro" id="IPR001841">
    <property type="entry name" value="Znf_RING"/>
</dbReference>
<dbReference type="InParanoid" id="A9UW71"/>
<dbReference type="GeneID" id="5889825"/>
<dbReference type="EMBL" id="CH991547">
    <property type="protein sequence ID" value="EDQ90511.1"/>
    <property type="molecule type" value="Genomic_DNA"/>
</dbReference>
<dbReference type="RefSeq" id="XP_001744562.1">
    <property type="nucleotide sequence ID" value="XM_001744510.1"/>
</dbReference>
<protein>
    <recommendedName>
        <fullName evidence="2">RING-type domain-containing protein</fullName>
    </recommendedName>
</protein>
<gene>
    <name evidence="3" type="ORF">MONBRDRAFT_24363</name>
</gene>
<organism evidence="3 4">
    <name type="scientific">Monosiga brevicollis</name>
    <name type="common">Choanoflagellate</name>
    <dbReference type="NCBI Taxonomy" id="81824"/>
    <lineage>
        <taxon>Eukaryota</taxon>
        <taxon>Choanoflagellata</taxon>
        <taxon>Craspedida</taxon>
        <taxon>Salpingoecidae</taxon>
        <taxon>Monosiga</taxon>
    </lineage>
</organism>
<dbReference type="SUPFAM" id="SSF57850">
    <property type="entry name" value="RING/U-box"/>
    <property type="match status" value="1"/>
</dbReference>
<name>A9UW71_MONBE</name>
<dbReference type="InterPro" id="IPR013083">
    <property type="entry name" value="Znf_RING/FYVE/PHD"/>
</dbReference>
<keyword evidence="1" id="KW-0863">Zinc-finger</keyword>
<accession>A9UW71</accession>